<evidence type="ECO:0000256" key="2">
    <source>
        <dbReference type="ARBA" id="ARBA00022670"/>
    </source>
</evidence>
<dbReference type="InterPro" id="IPR009003">
    <property type="entry name" value="Peptidase_S1_PA"/>
</dbReference>
<dbReference type="InterPro" id="IPR012854">
    <property type="entry name" value="Cu_amine_oxidase-like_N"/>
</dbReference>
<gene>
    <name evidence="6" type="ORF">P0Y55_04480</name>
</gene>
<comment type="similarity">
    <text evidence="1">Belongs to the peptidase S1C family.</text>
</comment>
<dbReference type="Pfam" id="PF13365">
    <property type="entry name" value="Trypsin_2"/>
    <property type="match status" value="1"/>
</dbReference>
<evidence type="ECO:0000313" key="7">
    <source>
        <dbReference type="Proteomes" id="UP001178662"/>
    </source>
</evidence>
<dbReference type="Gene3D" id="3.30.457.10">
    <property type="entry name" value="Copper amine oxidase-like, N-terminal domain"/>
    <property type="match status" value="1"/>
</dbReference>
<evidence type="ECO:0000256" key="1">
    <source>
        <dbReference type="ARBA" id="ARBA00010541"/>
    </source>
</evidence>
<dbReference type="AlphaFoldDB" id="A0AA95F1T4"/>
<protein>
    <submittedName>
        <fullName evidence="6">Trypsin-like peptidase domain-containing protein</fullName>
    </submittedName>
</protein>
<dbReference type="SUPFAM" id="SSF50494">
    <property type="entry name" value="Trypsin-like serine proteases"/>
    <property type="match status" value="1"/>
</dbReference>
<keyword evidence="3" id="KW-0378">Hydrolase</keyword>
<dbReference type="InterPro" id="IPR043504">
    <property type="entry name" value="Peptidase_S1_PA_chymotrypsin"/>
</dbReference>
<accession>A0AA95F1T4</accession>
<dbReference type="GO" id="GO:0006508">
    <property type="term" value="P:proteolysis"/>
    <property type="evidence" value="ECO:0007669"/>
    <property type="project" value="UniProtKB-KW"/>
</dbReference>
<proteinExistence type="inferred from homology"/>
<organism evidence="6 7">
    <name type="scientific">Candidatus Cohnella colombiensis</name>
    <dbReference type="NCBI Taxonomy" id="3121368"/>
    <lineage>
        <taxon>Bacteria</taxon>
        <taxon>Bacillati</taxon>
        <taxon>Bacillota</taxon>
        <taxon>Bacilli</taxon>
        <taxon>Bacillales</taxon>
        <taxon>Paenibacillaceae</taxon>
        <taxon>Cohnella</taxon>
    </lineage>
</organism>
<dbReference type="PANTHER" id="PTHR43343:SF3">
    <property type="entry name" value="PROTEASE DO-LIKE 8, CHLOROPLASTIC"/>
    <property type="match status" value="1"/>
</dbReference>
<dbReference type="SUPFAM" id="SSF55383">
    <property type="entry name" value="Copper amine oxidase, domain N"/>
    <property type="match status" value="1"/>
</dbReference>
<dbReference type="PRINTS" id="PR00834">
    <property type="entry name" value="PROTEASES2C"/>
</dbReference>
<name>A0AA95F1T4_9BACL</name>
<evidence type="ECO:0000313" key="6">
    <source>
        <dbReference type="EMBL" id="WEK55323.1"/>
    </source>
</evidence>
<keyword evidence="2" id="KW-0645">Protease</keyword>
<keyword evidence="7" id="KW-1185">Reference proteome</keyword>
<feature type="domain" description="Copper amine oxidase-like N-terminal" evidence="5">
    <location>
        <begin position="33"/>
        <end position="143"/>
    </location>
</feature>
<dbReference type="PANTHER" id="PTHR43343">
    <property type="entry name" value="PEPTIDASE S12"/>
    <property type="match status" value="1"/>
</dbReference>
<reference evidence="6" key="1">
    <citation type="submission" date="2023-03" db="EMBL/GenBank/DDBJ databases">
        <title>Andean soil-derived lignocellulolytic bacterial consortium as a source of novel taxa and putative plastic-active enzymes.</title>
        <authorList>
            <person name="Diaz-Garcia L."/>
            <person name="Chuvochina M."/>
            <person name="Feuerriegel G."/>
            <person name="Bunk B."/>
            <person name="Sproer C."/>
            <person name="Streit W.R."/>
            <person name="Rodriguez L.M."/>
            <person name="Overmann J."/>
            <person name="Jimenez D.J."/>
        </authorList>
    </citation>
    <scope>NUCLEOTIDE SEQUENCE</scope>
    <source>
        <strain evidence="6">MAG 2441</strain>
    </source>
</reference>
<dbReference type="EMBL" id="CP119317">
    <property type="protein sequence ID" value="WEK55323.1"/>
    <property type="molecule type" value="Genomic_DNA"/>
</dbReference>
<dbReference type="GO" id="GO:0004252">
    <property type="term" value="F:serine-type endopeptidase activity"/>
    <property type="evidence" value="ECO:0007669"/>
    <property type="project" value="InterPro"/>
</dbReference>
<dbReference type="InterPro" id="IPR051201">
    <property type="entry name" value="Chloro_Bact_Ser_Proteases"/>
</dbReference>
<sequence>MVINLKKIILFIVVFLLIPNVSVAKNDNISLMINGYYILKGASPVILKNVTYVPLRNLFENIHFTVEYRKEYKTAIAWYNKGAFKLAFTLDSDIVEVYSNYTNNPKTAKVKISGRPIMYKGSVYVPMRAFAELLDADVTYDKYYPLVTFTSTPDRVKRAIYPLVGIALEDAQTTATKDDGRNVLNVKEIVKLMDRVGYVESYDKNGISYASGSGFVIKGGMFITNYHVVDGGYGIKVKIDGKIYDNKGWYWIKNETHDVYGTYLSTSYTTDGRVDGVMPSKSLSYNVSIPEVGDRVYAIGSPLGLENSISEGIVSGIRNENGVIIIQHTADTDHGSSGGALLNEYGEVIGITSSGVPGSNIEFAIPISYVIDELK</sequence>
<dbReference type="InterPro" id="IPR036582">
    <property type="entry name" value="Mao_N_sf"/>
</dbReference>
<evidence type="ECO:0000256" key="4">
    <source>
        <dbReference type="ARBA" id="ARBA00022825"/>
    </source>
</evidence>
<dbReference type="Gene3D" id="2.40.10.10">
    <property type="entry name" value="Trypsin-like serine proteases"/>
    <property type="match status" value="2"/>
</dbReference>
<evidence type="ECO:0000256" key="3">
    <source>
        <dbReference type="ARBA" id="ARBA00022801"/>
    </source>
</evidence>
<keyword evidence="4" id="KW-0720">Serine protease</keyword>
<dbReference type="Pfam" id="PF07833">
    <property type="entry name" value="Cu_amine_oxidN1"/>
    <property type="match status" value="1"/>
</dbReference>
<evidence type="ECO:0000259" key="5">
    <source>
        <dbReference type="Pfam" id="PF07833"/>
    </source>
</evidence>
<dbReference type="Proteomes" id="UP001178662">
    <property type="component" value="Chromosome"/>
</dbReference>
<dbReference type="InterPro" id="IPR001940">
    <property type="entry name" value="Peptidase_S1C"/>
</dbReference>